<keyword evidence="4" id="KW-0804">Transcription</keyword>
<accession>A0A8X7QZQ4</accession>
<keyword evidence="5" id="KW-0539">Nucleus</keyword>
<sequence length="92" mass="10491">MANPHEPHFFKPLLPGFQSGVTIPLAFFSKHIEGKTNQKTWKLRSDTSDQTWEVIQEDRHSPSCCEIQYTHPHIIKEEADAGDADDNEISKS</sequence>
<dbReference type="PANTHER" id="PTHR31674">
    <property type="entry name" value="B3 DOMAIN-CONTAINING PROTEIN REM-LIKE 3-RELATED"/>
    <property type="match status" value="1"/>
</dbReference>
<keyword evidence="3" id="KW-0238">DNA-binding</keyword>
<comment type="caution">
    <text evidence="6">The sequence shown here is derived from an EMBL/GenBank/DDBJ whole genome shotgun (WGS) entry which is preliminary data.</text>
</comment>
<evidence type="ECO:0000256" key="1">
    <source>
        <dbReference type="ARBA" id="ARBA00004123"/>
    </source>
</evidence>
<dbReference type="GO" id="GO:0003677">
    <property type="term" value="F:DNA binding"/>
    <property type="evidence" value="ECO:0007669"/>
    <property type="project" value="UniProtKB-KW"/>
</dbReference>
<dbReference type="AlphaFoldDB" id="A0A8X7QZQ4"/>
<dbReference type="InterPro" id="IPR039218">
    <property type="entry name" value="REM_fam"/>
</dbReference>
<dbReference type="EMBL" id="JAAMPC010000012">
    <property type="protein sequence ID" value="KAG2276918.1"/>
    <property type="molecule type" value="Genomic_DNA"/>
</dbReference>
<evidence type="ECO:0000256" key="4">
    <source>
        <dbReference type="ARBA" id="ARBA00023163"/>
    </source>
</evidence>
<dbReference type="Proteomes" id="UP000886595">
    <property type="component" value="Unassembled WGS sequence"/>
</dbReference>
<dbReference type="OrthoDB" id="1024919at2759"/>
<organism evidence="6 7">
    <name type="scientific">Brassica carinata</name>
    <name type="common">Ethiopian mustard</name>
    <name type="synonym">Abyssinian cabbage</name>
    <dbReference type="NCBI Taxonomy" id="52824"/>
    <lineage>
        <taxon>Eukaryota</taxon>
        <taxon>Viridiplantae</taxon>
        <taxon>Streptophyta</taxon>
        <taxon>Embryophyta</taxon>
        <taxon>Tracheophyta</taxon>
        <taxon>Spermatophyta</taxon>
        <taxon>Magnoliopsida</taxon>
        <taxon>eudicotyledons</taxon>
        <taxon>Gunneridae</taxon>
        <taxon>Pentapetalae</taxon>
        <taxon>rosids</taxon>
        <taxon>malvids</taxon>
        <taxon>Brassicales</taxon>
        <taxon>Brassicaceae</taxon>
        <taxon>Brassiceae</taxon>
        <taxon>Brassica</taxon>
    </lineage>
</organism>
<gene>
    <name evidence="6" type="ORF">Bca52824_059473</name>
</gene>
<name>A0A8X7QZQ4_BRACI</name>
<evidence type="ECO:0000313" key="6">
    <source>
        <dbReference type="EMBL" id="KAG2276918.1"/>
    </source>
</evidence>
<evidence type="ECO:0000256" key="3">
    <source>
        <dbReference type="ARBA" id="ARBA00023125"/>
    </source>
</evidence>
<protein>
    <submittedName>
        <fullName evidence="6">Uncharacterized protein</fullName>
    </submittedName>
</protein>
<dbReference type="SUPFAM" id="SSF101936">
    <property type="entry name" value="DNA-binding pseudobarrel domain"/>
    <property type="match status" value="1"/>
</dbReference>
<reference evidence="6 7" key="1">
    <citation type="submission" date="2020-02" db="EMBL/GenBank/DDBJ databases">
        <authorList>
            <person name="Ma Q."/>
            <person name="Huang Y."/>
            <person name="Song X."/>
            <person name="Pei D."/>
        </authorList>
    </citation>
    <scope>NUCLEOTIDE SEQUENCE [LARGE SCALE GENOMIC DNA]</scope>
    <source>
        <strain evidence="6">Sxm20200214</strain>
        <tissue evidence="6">Leaf</tissue>
    </source>
</reference>
<keyword evidence="2" id="KW-0805">Transcription regulation</keyword>
<evidence type="ECO:0000256" key="2">
    <source>
        <dbReference type="ARBA" id="ARBA00023015"/>
    </source>
</evidence>
<dbReference type="InterPro" id="IPR015300">
    <property type="entry name" value="DNA-bd_pseudobarrel_sf"/>
</dbReference>
<evidence type="ECO:0000256" key="5">
    <source>
        <dbReference type="ARBA" id="ARBA00023242"/>
    </source>
</evidence>
<dbReference type="PANTHER" id="PTHR31674:SF31">
    <property type="entry name" value="TF-B3 DOMAIN-CONTAINING PROTEIN"/>
    <property type="match status" value="1"/>
</dbReference>
<comment type="subcellular location">
    <subcellularLocation>
        <location evidence="1">Nucleus</location>
    </subcellularLocation>
</comment>
<evidence type="ECO:0000313" key="7">
    <source>
        <dbReference type="Proteomes" id="UP000886595"/>
    </source>
</evidence>
<dbReference type="GO" id="GO:0005634">
    <property type="term" value="C:nucleus"/>
    <property type="evidence" value="ECO:0007669"/>
    <property type="project" value="UniProtKB-SubCell"/>
</dbReference>
<keyword evidence="7" id="KW-1185">Reference proteome</keyword>
<proteinExistence type="predicted"/>